<evidence type="ECO:0000259" key="9">
    <source>
        <dbReference type="Pfam" id="PF13091"/>
    </source>
</evidence>
<comment type="similarity">
    <text evidence="2">Belongs to the phospholipase D family.</text>
</comment>
<evidence type="ECO:0000256" key="2">
    <source>
        <dbReference type="ARBA" id="ARBA00008664"/>
    </source>
</evidence>
<dbReference type="GO" id="GO:0016891">
    <property type="term" value="F:RNA endonuclease activity producing 5'-phosphomonoesters, hydrolytic mechanism"/>
    <property type="evidence" value="ECO:0007669"/>
    <property type="project" value="TreeGrafter"/>
</dbReference>
<dbReference type="InterPro" id="IPR025202">
    <property type="entry name" value="PLD-like_dom"/>
</dbReference>
<dbReference type="SUPFAM" id="SSF56024">
    <property type="entry name" value="Phospholipase D/nuclease"/>
    <property type="match status" value="2"/>
</dbReference>
<feature type="chain" id="PRO_5043583004" description="phospholipase D" evidence="8">
    <location>
        <begin position="24"/>
        <end position="434"/>
    </location>
</feature>
<evidence type="ECO:0000256" key="7">
    <source>
        <dbReference type="SAM" id="MobiDB-lite"/>
    </source>
</evidence>
<dbReference type="KEGG" id="stac:ABII15_12735"/>
<dbReference type="PANTHER" id="PTHR43856:SF1">
    <property type="entry name" value="MITOCHONDRIAL CARDIOLIPIN HYDROLASE"/>
    <property type="match status" value="1"/>
</dbReference>
<evidence type="ECO:0000256" key="3">
    <source>
        <dbReference type="ARBA" id="ARBA00012027"/>
    </source>
</evidence>
<dbReference type="PANTHER" id="PTHR43856">
    <property type="entry name" value="CARDIOLIPIN HYDROLASE"/>
    <property type="match status" value="1"/>
</dbReference>
<proteinExistence type="inferred from homology"/>
<evidence type="ECO:0000256" key="6">
    <source>
        <dbReference type="ARBA" id="ARBA00023098"/>
    </source>
</evidence>
<feature type="signal peptide" evidence="8">
    <location>
        <begin position="1"/>
        <end position="23"/>
    </location>
</feature>
<organism evidence="10">
    <name type="scientific">Streptomyces tabacisoli</name>
    <dbReference type="NCBI Taxonomy" id="3156398"/>
    <lineage>
        <taxon>Bacteria</taxon>
        <taxon>Bacillati</taxon>
        <taxon>Actinomycetota</taxon>
        <taxon>Actinomycetes</taxon>
        <taxon>Kitasatosporales</taxon>
        <taxon>Streptomycetaceae</taxon>
        <taxon>Streptomyces</taxon>
    </lineage>
</organism>
<keyword evidence="4" id="KW-0378">Hydrolase</keyword>
<accession>A0AAU8IQT9</accession>
<gene>
    <name evidence="10" type="ORF">ABII15_12735</name>
</gene>
<keyword evidence="6" id="KW-0443">Lipid metabolism</keyword>
<feature type="domain" description="Phospholipase D-like" evidence="9">
    <location>
        <begin position="63"/>
        <end position="208"/>
    </location>
</feature>
<keyword evidence="5" id="KW-0442">Lipid degradation</keyword>
<feature type="domain" description="Phospholipase D-like" evidence="9">
    <location>
        <begin position="264"/>
        <end position="403"/>
    </location>
</feature>
<dbReference type="InterPro" id="IPR051406">
    <property type="entry name" value="PLD_domain"/>
</dbReference>
<dbReference type="EC" id="3.1.4.4" evidence="3"/>
<evidence type="ECO:0000256" key="1">
    <source>
        <dbReference type="ARBA" id="ARBA00000798"/>
    </source>
</evidence>
<reference evidence="10" key="1">
    <citation type="submission" date="2024-06" db="EMBL/GenBank/DDBJ databases">
        <title>Streptomyces sp. strain HUAS MG91 genome sequences.</title>
        <authorList>
            <person name="Mo P."/>
        </authorList>
    </citation>
    <scope>NUCLEOTIDE SEQUENCE</scope>
    <source>
        <strain evidence="10">HUAS MG91</strain>
    </source>
</reference>
<comment type="catalytic activity">
    <reaction evidence="1">
        <text>a 1,2-diacyl-sn-glycero-3-phosphocholine + H2O = a 1,2-diacyl-sn-glycero-3-phosphate + choline + H(+)</text>
        <dbReference type="Rhea" id="RHEA:14445"/>
        <dbReference type="ChEBI" id="CHEBI:15354"/>
        <dbReference type="ChEBI" id="CHEBI:15377"/>
        <dbReference type="ChEBI" id="CHEBI:15378"/>
        <dbReference type="ChEBI" id="CHEBI:57643"/>
        <dbReference type="ChEBI" id="CHEBI:58608"/>
        <dbReference type="EC" id="3.1.4.4"/>
    </reaction>
</comment>
<evidence type="ECO:0000256" key="4">
    <source>
        <dbReference type="ARBA" id="ARBA00022801"/>
    </source>
</evidence>
<dbReference type="GO" id="GO:0004630">
    <property type="term" value="F:phospholipase D activity"/>
    <property type="evidence" value="ECO:0007669"/>
    <property type="project" value="UniProtKB-EC"/>
</dbReference>
<dbReference type="Gene3D" id="3.30.870.10">
    <property type="entry name" value="Endonuclease Chain A"/>
    <property type="match status" value="2"/>
</dbReference>
<dbReference type="EMBL" id="CP159534">
    <property type="protein sequence ID" value="XCJ70788.1"/>
    <property type="molecule type" value="Genomic_DNA"/>
</dbReference>
<sequence length="434" mass="46797">MKRALTLITALAITALAPTSAQAAVKQAKAPLSCESRTFTSKPGPSFSDPEDADAQMNIMGPIIESINSSGCGQTIRVAMYSIGSTNPGPEFAAALIAAHQRGVIVKALMDSHSDNAIWQSMVTELGNDPQAESFAALCPGGCLTHFAGSALHAKYYMLSGGSDANRTVTVSSANPTSAQANTAWNSAATVKGNVDLYNSYLRYFTAMSKGALNGPGPLVPDYYNSDSGLAARKLYPASYQWPKARDRSDTWVDFLNNVKAPATINIAMFEWTSHGEPGDKNYLELPKKLVSLAGTGVKINILFTAGMVDDSVQDYLKDRPNIEVHDTTRGTDANGNALHYTHDKYMLVSGGYGTASDTRIVFVGSSNWTSNGIWHNDESDLQFIGQTDYNAFMTDWQSQFNRCCGTAARQQGAERRAETTAREIPIDPRQAQE</sequence>
<feature type="region of interest" description="Disordered" evidence="7">
    <location>
        <begin position="414"/>
        <end position="434"/>
    </location>
</feature>
<evidence type="ECO:0000313" key="10">
    <source>
        <dbReference type="EMBL" id="XCJ70788.1"/>
    </source>
</evidence>
<evidence type="ECO:0000256" key="5">
    <source>
        <dbReference type="ARBA" id="ARBA00022963"/>
    </source>
</evidence>
<dbReference type="RefSeq" id="WP_353942424.1">
    <property type="nucleotide sequence ID" value="NZ_CP159534.1"/>
</dbReference>
<protein>
    <recommendedName>
        <fullName evidence="3">phospholipase D</fullName>
        <ecNumber evidence="3">3.1.4.4</ecNumber>
    </recommendedName>
</protein>
<evidence type="ECO:0000256" key="8">
    <source>
        <dbReference type="SAM" id="SignalP"/>
    </source>
</evidence>
<keyword evidence="8" id="KW-0732">Signal</keyword>
<name>A0AAU8IQT9_9ACTN</name>
<dbReference type="AlphaFoldDB" id="A0AAU8IQT9"/>
<dbReference type="Pfam" id="PF13091">
    <property type="entry name" value="PLDc_2"/>
    <property type="match status" value="2"/>
</dbReference>
<dbReference type="GO" id="GO:0016042">
    <property type="term" value="P:lipid catabolic process"/>
    <property type="evidence" value="ECO:0007669"/>
    <property type="project" value="UniProtKB-KW"/>
</dbReference>